<gene>
    <name evidence="3" type="ORF">E7215_04865</name>
    <name evidence="2" type="ORF">IO99_01650</name>
</gene>
<protein>
    <submittedName>
        <fullName evidence="2">Alkaline-shock protein</fullName>
    </submittedName>
    <submittedName>
        <fullName evidence="3">Asp23/Gls24 family envelope stress response protein</fullName>
    </submittedName>
</protein>
<dbReference type="InterPro" id="IPR005531">
    <property type="entry name" value="Asp23"/>
</dbReference>
<evidence type="ECO:0000313" key="2">
    <source>
        <dbReference type="EMBL" id="KEZ88890.1"/>
    </source>
</evidence>
<proteinExistence type="inferred from homology"/>
<dbReference type="PANTHER" id="PTHR34297:SF2">
    <property type="entry name" value="ASP23_GLS24 FAMILY ENVELOPE STRESS RESPONSE PROTEIN"/>
    <property type="match status" value="1"/>
</dbReference>
<reference evidence="2 4" key="1">
    <citation type="submission" date="2014-07" db="EMBL/GenBank/DDBJ databases">
        <title>Draft genome of Clostridium sulfidigenes 113A isolated from sediments associated with methane hydrate from Krishna Godavari basin.</title>
        <authorList>
            <person name="Honkalas V.S."/>
            <person name="Dabir A.P."/>
            <person name="Arora P."/>
            <person name="Dhakephalkar P.K."/>
        </authorList>
    </citation>
    <scope>NUCLEOTIDE SEQUENCE [LARGE SCALE GENOMIC DNA]</scope>
    <source>
        <strain evidence="2 4">113A</strain>
    </source>
</reference>
<name>A0A084JIV6_9CLOT</name>
<dbReference type="RefSeq" id="WP_035129363.1">
    <property type="nucleotide sequence ID" value="NZ_JBQHQR010000004.1"/>
</dbReference>
<dbReference type="Proteomes" id="UP000028542">
    <property type="component" value="Unassembled WGS sequence"/>
</dbReference>
<evidence type="ECO:0000256" key="1">
    <source>
        <dbReference type="ARBA" id="ARBA00005721"/>
    </source>
</evidence>
<dbReference type="Pfam" id="PF03780">
    <property type="entry name" value="Asp23"/>
    <property type="match status" value="1"/>
</dbReference>
<comment type="similarity">
    <text evidence="1">Belongs to the asp23 family.</text>
</comment>
<dbReference type="AlphaFoldDB" id="A0A084JIV6"/>
<comment type="caution">
    <text evidence="2">The sequence shown here is derived from an EMBL/GenBank/DDBJ whole genome shotgun (WGS) entry which is preliminary data.</text>
</comment>
<dbReference type="Proteomes" id="UP000768462">
    <property type="component" value="Unassembled WGS sequence"/>
</dbReference>
<organism evidence="2 4">
    <name type="scientific">Clostridium sulfidigenes</name>
    <dbReference type="NCBI Taxonomy" id="318464"/>
    <lineage>
        <taxon>Bacteria</taxon>
        <taxon>Bacillati</taxon>
        <taxon>Bacillota</taxon>
        <taxon>Clostridia</taxon>
        <taxon>Eubacteriales</taxon>
        <taxon>Clostridiaceae</taxon>
        <taxon>Clostridium</taxon>
    </lineage>
</organism>
<dbReference type="STRING" id="318464.IO99_01650"/>
<keyword evidence="4" id="KW-1185">Reference proteome</keyword>
<dbReference type="PANTHER" id="PTHR34297">
    <property type="entry name" value="HYPOTHETICAL CYTOSOLIC PROTEIN-RELATED"/>
    <property type="match status" value="1"/>
</dbReference>
<dbReference type="eggNOG" id="COG1302">
    <property type="taxonomic scope" value="Bacteria"/>
</dbReference>
<dbReference type="EMBL" id="SVCM01000058">
    <property type="protein sequence ID" value="MBE6059488.1"/>
    <property type="molecule type" value="Genomic_DNA"/>
</dbReference>
<accession>A0A084JIV6</accession>
<evidence type="ECO:0000313" key="3">
    <source>
        <dbReference type="EMBL" id="MBE6059488.1"/>
    </source>
</evidence>
<evidence type="ECO:0000313" key="4">
    <source>
        <dbReference type="Proteomes" id="UP000028542"/>
    </source>
</evidence>
<sequence>MEENILNEVPTEEEVGIVRISDEVIGVIASLAASEIEGVAGMSAGLVEDISKKLTGKKNISKGVKVTMDNDSAVIDLHMSVEYGIKIPDMCLKVQKNVKNTVETMTGLNVSLVNINVQNIIFPKMNKEEEIE</sequence>
<dbReference type="EMBL" id="JPMD01000001">
    <property type="protein sequence ID" value="KEZ88890.1"/>
    <property type="molecule type" value="Genomic_DNA"/>
</dbReference>
<reference evidence="3" key="2">
    <citation type="submission" date="2019-04" db="EMBL/GenBank/DDBJ databases">
        <title>Evolution of Biomass-Degrading Anaerobic Consortia Revealed by Metagenomics.</title>
        <authorList>
            <person name="Peng X."/>
        </authorList>
    </citation>
    <scope>NUCLEOTIDE SEQUENCE</scope>
    <source>
        <strain evidence="3">SIG254</strain>
    </source>
</reference>